<evidence type="ECO:0000313" key="1">
    <source>
        <dbReference type="EMBL" id="KKL88587.1"/>
    </source>
</evidence>
<protein>
    <submittedName>
        <fullName evidence="1">Uncharacterized protein</fullName>
    </submittedName>
</protein>
<proteinExistence type="predicted"/>
<dbReference type="AlphaFoldDB" id="A0A0F9IMY4"/>
<organism evidence="1">
    <name type="scientific">marine sediment metagenome</name>
    <dbReference type="NCBI Taxonomy" id="412755"/>
    <lineage>
        <taxon>unclassified sequences</taxon>
        <taxon>metagenomes</taxon>
        <taxon>ecological metagenomes</taxon>
    </lineage>
</organism>
<dbReference type="NCBIfam" id="NF041064">
    <property type="entry name" value="DpdG"/>
    <property type="match status" value="1"/>
</dbReference>
<accession>A0A0F9IMY4</accession>
<dbReference type="InterPro" id="IPR049812">
    <property type="entry name" value="DpdG-like"/>
</dbReference>
<feature type="non-terminal residue" evidence="1">
    <location>
        <position position="1"/>
    </location>
</feature>
<gene>
    <name evidence="1" type="ORF">LCGC14_1923220</name>
</gene>
<comment type="caution">
    <text evidence="1">The sequence shown here is derived from an EMBL/GenBank/DDBJ whole genome shotgun (WGS) entry which is preliminary data.</text>
</comment>
<name>A0A0F9IMY4_9ZZZZ</name>
<dbReference type="EMBL" id="LAZR01020523">
    <property type="protein sequence ID" value="KKL88587.1"/>
    <property type="molecule type" value="Genomic_DNA"/>
</dbReference>
<reference evidence="1" key="1">
    <citation type="journal article" date="2015" name="Nature">
        <title>Complex archaea that bridge the gap between prokaryotes and eukaryotes.</title>
        <authorList>
            <person name="Spang A."/>
            <person name="Saw J.H."/>
            <person name="Jorgensen S.L."/>
            <person name="Zaremba-Niedzwiedzka K."/>
            <person name="Martijn J."/>
            <person name="Lind A.E."/>
            <person name="van Eijk R."/>
            <person name="Schleper C."/>
            <person name="Guy L."/>
            <person name="Ettema T.J."/>
        </authorList>
    </citation>
    <scope>NUCLEOTIDE SEQUENCE</scope>
</reference>
<sequence length="150" mass="17200">HTRLTINDSESLTFAEYGLLLGYMEKVSKDKYVVDPTRLIKVFLSDIFTDLNEDRINIQTFIEKLNSYIPIFDGGKYRVEIEAMMQTKKSDWKPSPSHTLSKSLSHALYRLNLEGYLYLDRLSDSVNAVSLPLPNGQTRTVSHIRIVGDK</sequence>